<feature type="compositionally biased region" description="Polar residues" evidence="1">
    <location>
        <begin position="1"/>
        <end position="21"/>
    </location>
</feature>
<evidence type="ECO:0000313" key="3">
    <source>
        <dbReference type="Proteomes" id="UP000037136"/>
    </source>
</evidence>
<gene>
    <name evidence="2" type="ORF">XA68_14440</name>
</gene>
<feature type="compositionally biased region" description="Acidic residues" evidence="1">
    <location>
        <begin position="427"/>
        <end position="445"/>
    </location>
</feature>
<evidence type="ECO:0000256" key="1">
    <source>
        <dbReference type="SAM" id="MobiDB-lite"/>
    </source>
</evidence>
<accession>A0A2A9P9A0</accession>
<feature type="compositionally biased region" description="Polar residues" evidence="1">
    <location>
        <begin position="69"/>
        <end position="80"/>
    </location>
</feature>
<dbReference type="STRING" id="268505.A0A2A9P9A0"/>
<keyword evidence="3" id="KW-1185">Reference proteome</keyword>
<dbReference type="Proteomes" id="UP000037136">
    <property type="component" value="Unassembled WGS sequence"/>
</dbReference>
<reference evidence="2 3" key="1">
    <citation type="journal article" date="2015" name="BMC Genomics">
        <title>Gene expression during zombie ant biting behavior reflects the complexity underlying fungal parasitic behavioral manipulation.</title>
        <authorList>
            <person name="de Bekker C."/>
            <person name="Ohm R.A."/>
            <person name="Loreto R.G."/>
            <person name="Sebastian A."/>
            <person name="Albert I."/>
            <person name="Merrow M."/>
            <person name="Brachmann A."/>
            <person name="Hughes D.P."/>
        </authorList>
    </citation>
    <scope>NUCLEOTIDE SEQUENCE [LARGE SCALE GENOMIC DNA]</scope>
    <source>
        <strain evidence="2 3">SC16a</strain>
    </source>
</reference>
<feature type="compositionally biased region" description="Polar residues" evidence="1">
    <location>
        <begin position="144"/>
        <end position="161"/>
    </location>
</feature>
<organism evidence="2 3">
    <name type="scientific">Ophiocordyceps unilateralis</name>
    <name type="common">Zombie-ant fungus</name>
    <name type="synonym">Torrubia unilateralis</name>
    <dbReference type="NCBI Taxonomy" id="268505"/>
    <lineage>
        <taxon>Eukaryota</taxon>
        <taxon>Fungi</taxon>
        <taxon>Dikarya</taxon>
        <taxon>Ascomycota</taxon>
        <taxon>Pezizomycotina</taxon>
        <taxon>Sordariomycetes</taxon>
        <taxon>Hypocreomycetidae</taxon>
        <taxon>Hypocreales</taxon>
        <taxon>Ophiocordycipitaceae</taxon>
        <taxon>Ophiocordyceps</taxon>
    </lineage>
</organism>
<protein>
    <submittedName>
        <fullName evidence="2">Uncharacterized protein</fullName>
    </submittedName>
</protein>
<comment type="caution">
    <text evidence="2">The sequence shown here is derived from an EMBL/GenBank/DDBJ whole genome shotgun (WGS) entry which is preliminary data.</text>
</comment>
<feature type="region of interest" description="Disordered" evidence="1">
    <location>
        <begin position="418"/>
        <end position="457"/>
    </location>
</feature>
<feature type="region of interest" description="Disordered" evidence="1">
    <location>
        <begin position="1"/>
        <end position="163"/>
    </location>
</feature>
<feature type="compositionally biased region" description="Low complexity" evidence="1">
    <location>
        <begin position="57"/>
        <end position="68"/>
    </location>
</feature>
<dbReference type="OrthoDB" id="5429993at2759"/>
<feature type="region of interest" description="Disordered" evidence="1">
    <location>
        <begin position="177"/>
        <end position="196"/>
    </location>
</feature>
<sequence>MSSLQRTRSQRTISGPSSRQQVLAAEPKSPSRLPVKPPTTGGPRPAGSRPVSAVLEPTTTGPRGATRPVSTVLQRSSSTATKRDSGLLGRSASTSRRVREPTTTTTTTTTTTQPRRIPTHTRAKSTATAGVLGAAPRPNKPRAASTSLGRASPPKQQTQQARARPAFSTLQQHYTPAKKLASKAPTSTFLAPTSPSKLPANVAASTEVHRLQAELLQLHLLHSDAALVDGQWHASAKDKLGRRFAALGRASSAVSDREAAVDRLHNLRLLRRWGDTLDYRLQLLGDVLDGLWTLGGSGGRYRRAVRGFDHWAEGLGRVEAARADAEGALDRHASLFLDELDASWREECAVLTSRLLGWRAQLQQMDDLPADDDDDDARPTSGLQRMLAGARDLLRLMLAELSAMDDIEREARAREVEWVEGMIGKGDDDDDDDDDNDGDGDGDDDDTRRGAAVWRVV</sequence>
<dbReference type="AlphaFoldDB" id="A0A2A9P9A0"/>
<feature type="compositionally biased region" description="Low complexity" evidence="1">
    <location>
        <begin position="101"/>
        <end position="116"/>
    </location>
</feature>
<evidence type="ECO:0000313" key="2">
    <source>
        <dbReference type="EMBL" id="PFH57888.1"/>
    </source>
</evidence>
<name>A0A2A9P9A0_OPHUN</name>
<dbReference type="EMBL" id="LAZP02000354">
    <property type="protein sequence ID" value="PFH57888.1"/>
    <property type="molecule type" value="Genomic_DNA"/>
</dbReference>
<reference evidence="2 3" key="2">
    <citation type="journal article" date="2017" name="Sci. Rep.">
        <title>Ant-infecting Ophiocordyceps genomes reveal a high diversity of potential behavioral manipulation genes and a possible major role for enterotoxins.</title>
        <authorList>
            <person name="de Bekker C."/>
            <person name="Ohm R.A."/>
            <person name="Evans H.C."/>
            <person name="Brachmann A."/>
            <person name="Hughes D.P."/>
        </authorList>
    </citation>
    <scope>NUCLEOTIDE SEQUENCE [LARGE SCALE GENOMIC DNA]</scope>
    <source>
        <strain evidence="2 3">SC16a</strain>
    </source>
</reference>
<feature type="compositionally biased region" description="Polar residues" evidence="1">
    <location>
        <begin position="184"/>
        <end position="196"/>
    </location>
</feature>
<proteinExistence type="predicted"/>